<dbReference type="PROSITE" id="PS50175">
    <property type="entry name" value="ASP_PROT_RETROV"/>
    <property type="match status" value="1"/>
</dbReference>
<proteinExistence type="inferred from homology"/>
<dbReference type="GO" id="GO:0004190">
    <property type="term" value="F:aspartic-type endopeptidase activity"/>
    <property type="evidence" value="ECO:0007669"/>
    <property type="project" value="UniProtKB-KW"/>
</dbReference>
<gene>
    <name evidence="8" type="ORF">HG535_0B01360</name>
</gene>
<dbReference type="Pfam" id="PF09668">
    <property type="entry name" value="Asp_protease"/>
    <property type="match status" value="1"/>
</dbReference>
<dbReference type="PROSITE" id="PS50030">
    <property type="entry name" value="UBA"/>
    <property type="match status" value="1"/>
</dbReference>
<dbReference type="SUPFAM" id="SSF46934">
    <property type="entry name" value="UBA-like"/>
    <property type="match status" value="1"/>
</dbReference>
<dbReference type="PANTHER" id="PTHR12917:SF1">
    <property type="entry name" value="AT13091P"/>
    <property type="match status" value="1"/>
</dbReference>
<dbReference type="CDD" id="cd05479">
    <property type="entry name" value="RP_DDI"/>
    <property type="match status" value="1"/>
</dbReference>
<dbReference type="CDD" id="cd14309">
    <property type="entry name" value="UBA_scDdi1_like"/>
    <property type="match status" value="1"/>
</dbReference>
<evidence type="ECO:0000259" key="7">
    <source>
        <dbReference type="PROSITE" id="PS50175"/>
    </source>
</evidence>
<dbReference type="InterPro" id="IPR019103">
    <property type="entry name" value="Peptidase_aspartic_DDI1-type"/>
</dbReference>
<dbReference type="GO" id="GO:0006508">
    <property type="term" value="P:proteolysis"/>
    <property type="evidence" value="ECO:0007669"/>
    <property type="project" value="UniProtKB-KW"/>
</dbReference>
<organism evidence="8 9">
    <name type="scientific">Zygotorulaspora mrakii</name>
    <name type="common">Zygosaccharomyces mrakii</name>
    <dbReference type="NCBI Taxonomy" id="42260"/>
    <lineage>
        <taxon>Eukaryota</taxon>
        <taxon>Fungi</taxon>
        <taxon>Dikarya</taxon>
        <taxon>Ascomycota</taxon>
        <taxon>Saccharomycotina</taxon>
        <taxon>Saccharomycetes</taxon>
        <taxon>Saccharomycetales</taxon>
        <taxon>Saccharomycetaceae</taxon>
        <taxon>Zygotorulaspora</taxon>
    </lineage>
</organism>
<evidence type="ECO:0000313" key="9">
    <source>
        <dbReference type="Proteomes" id="UP000509704"/>
    </source>
</evidence>
<dbReference type="Gene3D" id="2.40.70.10">
    <property type="entry name" value="Acid Proteases"/>
    <property type="match status" value="1"/>
</dbReference>
<reference evidence="8 9" key="1">
    <citation type="submission" date="2020-07" db="EMBL/GenBank/DDBJ databases">
        <title>The yeast mating-type switching endonuclease HO is a domesticated member of an unorthodox homing genetic element family.</title>
        <authorList>
            <person name="Coughlan A.Y."/>
            <person name="Lombardi L."/>
            <person name="Braun-Galleani S."/>
            <person name="Martos A.R."/>
            <person name="Galeote V."/>
            <person name="Bigey F."/>
            <person name="Dequin S."/>
            <person name="Byrne K.P."/>
            <person name="Wolfe K.H."/>
        </authorList>
    </citation>
    <scope>NUCLEOTIDE SEQUENCE [LARGE SCALE GENOMIC DNA]</scope>
    <source>
        <strain evidence="8 9">NRRL Y-6702</strain>
    </source>
</reference>
<evidence type="ECO:0000256" key="5">
    <source>
        <dbReference type="SAM" id="MobiDB-lite"/>
    </source>
</evidence>
<feature type="domain" description="UBA" evidence="6">
    <location>
        <begin position="381"/>
        <end position="420"/>
    </location>
</feature>
<evidence type="ECO:0000259" key="6">
    <source>
        <dbReference type="PROSITE" id="PS50030"/>
    </source>
</evidence>
<dbReference type="InterPro" id="IPR021109">
    <property type="entry name" value="Peptidase_aspartic_dom_sf"/>
</dbReference>
<keyword evidence="2" id="KW-0645">Protease</keyword>
<dbReference type="OrthoDB" id="1047367at2759"/>
<sequence>MFLSVSNEVNDQVFGPIEVSGDMTLPDLVALLELDCQFDDVKHDLYYNMNKLDLLAGSTLNEIFDSDNDLLQIRNKIGVSVAEGSDDAFVEHFRQEMLRNQALRSQLMMQIPGLKQSLNDRQLFRERFGPLILQRKSSMNVHGNSQNPFGISQLEYSRIMSDPDDPSNQKRINELINRQEIEEQFQNAWEYTPEVFTTIHMLYISIEINGHPVKAFVDTGAQMTIISTRLAEETGLTRLIDKRFIGEARGVGTSKILGRIHQAQIKIETQYIPCTLTVLDTHVDILFGLDMLRRHGAIIDLKKDVLKIAGVETKFLGEAEIPRELMEDLEGSSSEKSKIVTGKPLPSFGQRFSGSAEQSPSDSTKRREVTKSSVLPEKPVAYSEQTIKQLMDLGFSRSEVIKALDQTNGNVDFAASILFQ</sequence>
<dbReference type="PANTHER" id="PTHR12917">
    <property type="entry name" value="ASPARTYL PROTEASE DDI-RELATED"/>
    <property type="match status" value="1"/>
</dbReference>
<feature type="compositionally biased region" description="Polar residues" evidence="5">
    <location>
        <begin position="350"/>
        <end position="362"/>
    </location>
</feature>
<name>A0A7H9AXF7_ZYGMR</name>
<dbReference type="SUPFAM" id="SSF50630">
    <property type="entry name" value="Acid proteases"/>
    <property type="match status" value="1"/>
</dbReference>
<dbReference type="KEGG" id="zmk:HG535_0B01360"/>
<accession>A0A7H9AXF7</accession>
<dbReference type="Proteomes" id="UP000509704">
    <property type="component" value="Chromosome 2"/>
</dbReference>
<dbReference type="Pfam" id="PF00627">
    <property type="entry name" value="UBA"/>
    <property type="match status" value="1"/>
</dbReference>
<dbReference type="AlphaFoldDB" id="A0A7H9AXF7"/>
<dbReference type="InterPro" id="IPR015940">
    <property type="entry name" value="UBA"/>
</dbReference>
<dbReference type="EMBL" id="CP058605">
    <property type="protein sequence ID" value="QLG71098.1"/>
    <property type="molecule type" value="Genomic_DNA"/>
</dbReference>
<dbReference type="RefSeq" id="XP_037142826.1">
    <property type="nucleotide sequence ID" value="XM_037286931.1"/>
</dbReference>
<dbReference type="Gene3D" id="3.10.20.90">
    <property type="entry name" value="Phosphatidylinositol 3-kinase Catalytic Subunit, Chain A, domain 1"/>
    <property type="match status" value="1"/>
</dbReference>
<evidence type="ECO:0000256" key="4">
    <source>
        <dbReference type="ARBA" id="ARBA00022801"/>
    </source>
</evidence>
<feature type="region of interest" description="Disordered" evidence="5">
    <location>
        <begin position="327"/>
        <end position="375"/>
    </location>
</feature>
<dbReference type="InterPro" id="IPR009060">
    <property type="entry name" value="UBA-like_sf"/>
</dbReference>
<dbReference type="Gene3D" id="1.10.8.10">
    <property type="entry name" value="DNA helicase RuvA subunit, C-terminal domain"/>
    <property type="match status" value="1"/>
</dbReference>
<keyword evidence="9" id="KW-1185">Reference proteome</keyword>
<evidence type="ECO:0000256" key="3">
    <source>
        <dbReference type="ARBA" id="ARBA00022750"/>
    </source>
</evidence>
<dbReference type="GeneID" id="59234759"/>
<keyword evidence="3" id="KW-0064">Aspartyl protease</keyword>
<evidence type="ECO:0000256" key="2">
    <source>
        <dbReference type="ARBA" id="ARBA00022670"/>
    </source>
</evidence>
<protein>
    <recommendedName>
        <fullName evidence="10">DNA damage-inducible protein 1</fullName>
    </recommendedName>
</protein>
<evidence type="ECO:0000313" key="8">
    <source>
        <dbReference type="EMBL" id="QLG71098.1"/>
    </source>
</evidence>
<keyword evidence="4" id="KW-0378">Hydrolase</keyword>
<evidence type="ECO:0008006" key="10">
    <source>
        <dbReference type="Google" id="ProtNLM"/>
    </source>
</evidence>
<evidence type="ECO:0000256" key="1">
    <source>
        <dbReference type="ARBA" id="ARBA00009136"/>
    </source>
</evidence>
<dbReference type="InterPro" id="IPR001995">
    <property type="entry name" value="Peptidase_A2_cat"/>
</dbReference>
<feature type="domain" description="Peptidase A2" evidence="7">
    <location>
        <begin position="213"/>
        <end position="291"/>
    </location>
</feature>
<comment type="similarity">
    <text evidence="1">Belongs to the DDI1 family.</text>
</comment>
<dbReference type="SMART" id="SM00165">
    <property type="entry name" value="UBA"/>
    <property type="match status" value="1"/>
</dbReference>